<protein>
    <submittedName>
        <fullName evidence="1">Uncharacterized protein</fullName>
    </submittedName>
</protein>
<dbReference type="EMBL" id="JAACXV010000079">
    <property type="protein sequence ID" value="KAF7284327.1"/>
    <property type="molecule type" value="Genomic_DNA"/>
</dbReference>
<dbReference type="AlphaFoldDB" id="A0A834INQ4"/>
<organism evidence="1 2">
    <name type="scientific">Rhynchophorus ferrugineus</name>
    <name type="common">Red palm weevil</name>
    <name type="synonym">Curculio ferrugineus</name>
    <dbReference type="NCBI Taxonomy" id="354439"/>
    <lineage>
        <taxon>Eukaryota</taxon>
        <taxon>Metazoa</taxon>
        <taxon>Ecdysozoa</taxon>
        <taxon>Arthropoda</taxon>
        <taxon>Hexapoda</taxon>
        <taxon>Insecta</taxon>
        <taxon>Pterygota</taxon>
        <taxon>Neoptera</taxon>
        <taxon>Endopterygota</taxon>
        <taxon>Coleoptera</taxon>
        <taxon>Polyphaga</taxon>
        <taxon>Cucujiformia</taxon>
        <taxon>Curculionidae</taxon>
        <taxon>Dryophthorinae</taxon>
        <taxon>Rhynchophorus</taxon>
    </lineage>
</organism>
<sequence>MPVPQPSFNFHYETSFQNRKHALIKNIKFKVPEQYTNLFKHNNNNKMSELNANSDPARTNCNAMLSTSVIVNTGNVGQPSEIHWRRRTSQNLVLKNL</sequence>
<keyword evidence="2" id="KW-1185">Reference proteome</keyword>
<name>A0A834INQ4_RHYFE</name>
<dbReference type="OrthoDB" id="6077919at2759"/>
<dbReference type="Proteomes" id="UP000625711">
    <property type="component" value="Unassembled WGS sequence"/>
</dbReference>
<evidence type="ECO:0000313" key="1">
    <source>
        <dbReference type="EMBL" id="KAF7284327.1"/>
    </source>
</evidence>
<gene>
    <name evidence="1" type="ORF">GWI33_022310</name>
</gene>
<accession>A0A834INQ4</accession>
<evidence type="ECO:0000313" key="2">
    <source>
        <dbReference type="Proteomes" id="UP000625711"/>
    </source>
</evidence>
<comment type="caution">
    <text evidence="1">The sequence shown here is derived from an EMBL/GenBank/DDBJ whole genome shotgun (WGS) entry which is preliminary data.</text>
</comment>
<reference evidence="1" key="1">
    <citation type="submission" date="2020-08" db="EMBL/GenBank/DDBJ databases">
        <title>Genome sequencing and assembly of the red palm weevil Rhynchophorus ferrugineus.</title>
        <authorList>
            <person name="Dias G.B."/>
            <person name="Bergman C.M."/>
            <person name="Manee M."/>
        </authorList>
    </citation>
    <scope>NUCLEOTIDE SEQUENCE</scope>
    <source>
        <strain evidence="1">AA-2017</strain>
        <tissue evidence="1">Whole larva</tissue>
    </source>
</reference>
<proteinExistence type="predicted"/>